<proteinExistence type="predicted"/>
<dbReference type="GeneID" id="108865019"/>
<protein>
    <submittedName>
        <fullName evidence="2">Uncharacterized protein LOC108865019</fullName>
    </submittedName>
</protein>
<keyword evidence="1" id="KW-1185">Reference proteome</keyword>
<name>A0AAJ7PAT9_9ACAR</name>
<dbReference type="AlphaFoldDB" id="A0AAJ7PAT9"/>
<reference evidence="2" key="1">
    <citation type="submission" date="2025-08" db="UniProtKB">
        <authorList>
            <consortium name="RefSeq"/>
        </authorList>
    </citation>
    <scope>IDENTIFICATION</scope>
</reference>
<sequence length="228" mass="25613">MELLGAMLDPEIKSISSIKTENPEGNAAKLLLDAIHEYTEVTGADDEITIVPDSPAKKQKSSLITKYMTCPCPTDIVSDEVARLHTADLEKQLLETGLGFRFAKKGNFWDVKENKFFLVPGILLADDLCLMANKIGHMRALLEITSKFGDNRSIKFNPQKSGVIVFSRPPSTHTHDQGLTIHGRQIPEVEFYKYLGIELSAERDYLSQHWDEVTRTANKAIRRLNART</sequence>
<evidence type="ECO:0000313" key="2">
    <source>
        <dbReference type="RefSeq" id="XP_018497151.1"/>
    </source>
</evidence>
<organism evidence="1 2">
    <name type="scientific">Galendromus occidentalis</name>
    <name type="common">western predatory mite</name>
    <dbReference type="NCBI Taxonomy" id="34638"/>
    <lineage>
        <taxon>Eukaryota</taxon>
        <taxon>Metazoa</taxon>
        <taxon>Ecdysozoa</taxon>
        <taxon>Arthropoda</taxon>
        <taxon>Chelicerata</taxon>
        <taxon>Arachnida</taxon>
        <taxon>Acari</taxon>
        <taxon>Parasitiformes</taxon>
        <taxon>Mesostigmata</taxon>
        <taxon>Gamasina</taxon>
        <taxon>Phytoseioidea</taxon>
        <taxon>Phytoseiidae</taxon>
        <taxon>Typhlodrominae</taxon>
        <taxon>Galendromus</taxon>
    </lineage>
</organism>
<dbReference type="RefSeq" id="XP_018497151.1">
    <property type="nucleotide sequence ID" value="XM_018641635.1"/>
</dbReference>
<gene>
    <name evidence="2" type="primary">LOC108865019</name>
</gene>
<accession>A0AAJ7PAT9</accession>
<dbReference type="KEGG" id="goe:108865019"/>
<dbReference type="Proteomes" id="UP000694867">
    <property type="component" value="Unplaced"/>
</dbReference>
<evidence type="ECO:0000313" key="1">
    <source>
        <dbReference type="Proteomes" id="UP000694867"/>
    </source>
</evidence>